<accession>A0A8S0U632</accession>
<evidence type="ECO:0000313" key="2">
    <source>
        <dbReference type="Proteomes" id="UP000594638"/>
    </source>
</evidence>
<keyword evidence="2" id="KW-1185">Reference proteome</keyword>
<dbReference type="AlphaFoldDB" id="A0A8S0U632"/>
<name>A0A8S0U632_OLEEU</name>
<reference evidence="1 2" key="1">
    <citation type="submission" date="2019-12" db="EMBL/GenBank/DDBJ databases">
        <authorList>
            <person name="Alioto T."/>
            <person name="Alioto T."/>
            <person name="Gomez Garrido J."/>
        </authorList>
    </citation>
    <scope>NUCLEOTIDE SEQUENCE [LARGE SCALE GENOMIC DNA]</scope>
</reference>
<sequence length="95" mass="10862">MKLAAVDNRQKYGLDQFLLGDIHQSQGGITSTVDNLEMDSFYSLQDNVSQFQIARVWQEKNPGFNKLRGASFLVSPKYNLVLRRFFEVDLTSITT</sequence>
<proteinExistence type="predicted"/>
<protein>
    <submittedName>
        <fullName evidence="1">Uncharacterized protein</fullName>
    </submittedName>
</protein>
<organism evidence="1 2">
    <name type="scientific">Olea europaea subsp. europaea</name>
    <dbReference type="NCBI Taxonomy" id="158383"/>
    <lineage>
        <taxon>Eukaryota</taxon>
        <taxon>Viridiplantae</taxon>
        <taxon>Streptophyta</taxon>
        <taxon>Embryophyta</taxon>
        <taxon>Tracheophyta</taxon>
        <taxon>Spermatophyta</taxon>
        <taxon>Magnoliopsida</taxon>
        <taxon>eudicotyledons</taxon>
        <taxon>Gunneridae</taxon>
        <taxon>Pentapetalae</taxon>
        <taxon>asterids</taxon>
        <taxon>lamiids</taxon>
        <taxon>Lamiales</taxon>
        <taxon>Oleaceae</taxon>
        <taxon>Oleeae</taxon>
        <taxon>Olea</taxon>
    </lineage>
</organism>
<dbReference type="Proteomes" id="UP000594638">
    <property type="component" value="Unassembled WGS sequence"/>
</dbReference>
<gene>
    <name evidence="1" type="ORF">OLEA9_A012949</name>
</gene>
<comment type="caution">
    <text evidence="1">The sequence shown here is derived from an EMBL/GenBank/DDBJ whole genome shotgun (WGS) entry which is preliminary data.</text>
</comment>
<dbReference type="EMBL" id="CACTIH010007436">
    <property type="protein sequence ID" value="CAA3013411.1"/>
    <property type="molecule type" value="Genomic_DNA"/>
</dbReference>
<dbReference type="Gramene" id="OE9A012949T1">
    <property type="protein sequence ID" value="OE9A012949C1"/>
    <property type="gene ID" value="OE9A012949"/>
</dbReference>
<evidence type="ECO:0000313" key="1">
    <source>
        <dbReference type="EMBL" id="CAA3013411.1"/>
    </source>
</evidence>